<evidence type="ECO:0000256" key="4">
    <source>
        <dbReference type="ARBA" id="ARBA00019595"/>
    </source>
</evidence>
<dbReference type="GO" id="GO:0019305">
    <property type="term" value="P:dTDP-rhamnose biosynthetic process"/>
    <property type="evidence" value="ECO:0007669"/>
    <property type="project" value="UniProtKB-UniRule"/>
</dbReference>
<dbReference type="NCBIfam" id="TIGR01221">
    <property type="entry name" value="rmlC"/>
    <property type="match status" value="1"/>
</dbReference>
<keyword evidence="7" id="KW-0413">Isomerase</keyword>
<dbReference type="SUPFAM" id="SSF51182">
    <property type="entry name" value="RmlC-like cupins"/>
    <property type="match status" value="1"/>
</dbReference>
<feature type="site" description="Participates in a stacking interaction with the thymidine ring of dTDP-4-oxo-6-deoxyglucose" evidence="6">
    <location>
        <position position="139"/>
    </location>
</feature>
<evidence type="ECO:0000313" key="8">
    <source>
        <dbReference type="EMBL" id="OUR98794.1"/>
    </source>
</evidence>
<protein>
    <recommendedName>
        <fullName evidence="4 7">dTDP-4-dehydrorhamnose 3,5-epimerase</fullName>
        <ecNumber evidence="3 7">5.1.3.13</ecNumber>
    </recommendedName>
    <alternativeName>
        <fullName evidence="7">Thymidine diphospho-4-keto-rhamnose 3,5-epimerase</fullName>
    </alternativeName>
</protein>
<dbReference type="InterPro" id="IPR000888">
    <property type="entry name" value="RmlC-like"/>
</dbReference>
<evidence type="ECO:0000313" key="9">
    <source>
        <dbReference type="Proteomes" id="UP000196531"/>
    </source>
</evidence>
<dbReference type="PANTHER" id="PTHR21047">
    <property type="entry name" value="DTDP-6-DEOXY-D-GLUCOSE-3,5 EPIMERASE"/>
    <property type="match status" value="1"/>
</dbReference>
<dbReference type="EC" id="5.1.3.13" evidence="3 7"/>
<feature type="active site" description="Proton acceptor" evidence="5">
    <location>
        <position position="63"/>
    </location>
</feature>
<comment type="catalytic activity">
    <reaction evidence="1 7">
        <text>dTDP-4-dehydro-6-deoxy-alpha-D-glucose = dTDP-4-dehydro-beta-L-rhamnose</text>
        <dbReference type="Rhea" id="RHEA:16969"/>
        <dbReference type="ChEBI" id="CHEBI:57649"/>
        <dbReference type="ChEBI" id="CHEBI:62830"/>
        <dbReference type="EC" id="5.1.3.13"/>
    </reaction>
</comment>
<comment type="pathway">
    <text evidence="7">Carbohydrate biosynthesis; dTDP-L-rhamnose biosynthesis.</text>
</comment>
<dbReference type="Gene3D" id="2.60.120.10">
    <property type="entry name" value="Jelly Rolls"/>
    <property type="match status" value="1"/>
</dbReference>
<gene>
    <name evidence="8" type="ORF">A9Q84_05110</name>
</gene>
<dbReference type="UniPathway" id="UPA00124"/>
<organism evidence="8 9">
    <name type="scientific">Halobacteriovorax marinus</name>
    <dbReference type="NCBI Taxonomy" id="97084"/>
    <lineage>
        <taxon>Bacteria</taxon>
        <taxon>Pseudomonadati</taxon>
        <taxon>Bdellovibrionota</taxon>
        <taxon>Bacteriovoracia</taxon>
        <taxon>Bacteriovoracales</taxon>
        <taxon>Halobacteriovoraceae</taxon>
        <taxon>Halobacteriovorax</taxon>
    </lineage>
</organism>
<sequence length="184" mass="21669">MKIKSNELIEDIKIIEFDIHKDNRGQFSRIFCQKEFEEVGIFKPIVQMNHSFTKTKGSVRGMHYQLPPTMESKYVRCISGEVFDVVIDLRRDSKTFLKWTSIHLKEDQGLMVYIPEGFAHGFQTLTDNAELIYLHSEYYEPKAERGIHHLDPLVNIKWPLEITDVSERDFDMQKIDNNFKGLEI</sequence>
<dbReference type="Pfam" id="PF00908">
    <property type="entry name" value="dTDP_sugar_isom"/>
    <property type="match status" value="1"/>
</dbReference>
<dbReference type="GO" id="GO:0005829">
    <property type="term" value="C:cytosol"/>
    <property type="evidence" value="ECO:0007669"/>
    <property type="project" value="TreeGrafter"/>
</dbReference>
<dbReference type="AlphaFoldDB" id="A0A1Y5FF17"/>
<proteinExistence type="inferred from homology"/>
<reference evidence="9" key="1">
    <citation type="journal article" date="2017" name="Proc. Natl. Acad. Sci. U.S.A.">
        <title>Simulation of Deepwater Horizon oil plume reveals substrate specialization within a complex community of hydrocarbon-degraders.</title>
        <authorList>
            <person name="Hu P."/>
            <person name="Dubinsky E.A."/>
            <person name="Probst A.J."/>
            <person name="Wang J."/>
            <person name="Sieber C.M.K."/>
            <person name="Tom L.M."/>
            <person name="Gardinali P."/>
            <person name="Banfield J.F."/>
            <person name="Atlas R.M."/>
            <person name="Andersen G.L."/>
        </authorList>
    </citation>
    <scope>NUCLEOTIDE SEQUENCE [LARGE SCALE GENOMIC DNA]</scope>
</reference>
<evidence type="ECO:0000256" key="1">
    <source>
        <dbReference type="ARBA" id="ARBA00001298"/>
    </source>
</evidence>
<evidence type="ECO:0000256" key="2">
    <source>
        <dbReference type="ARBA" id="ARBA00001997"/>
    </source>
</evidence>
<comment type="subunit">
    <text evidence="7">Homodimer.</text>
</comment>
<comment type="function">
    <text evidence="2 7">Catalyzes the epimerization of the C3' and C5'positions of dTDP-6-deoxy-D-xylo-4-hexulose, forming dTDP-6-deoxy-L-lyxo-4-hexulose.</text>
</comment>
<dbReference type="CDD" id="cd00438">
    <property type="entry name" value="cupin_RmlC"/>
    <property type="match status" value="1"/>
</dbReference>
<evidence type="ECO:0000256" key="5">
    <source>
        <dbReference type="PIRSR" id="PIRSR600888-1"/>
    </source>
</evidence>
<dbReference type="Proteomes" id="UP000196531">
    <property type="component" value="Unassembled WGS sequence"/>
</dbReference>
<name>A0A1Y5FF17_9BACT</name>
<evidence type="ECO:0000256" key="3">
    <source>
        <dbReference type="ARBA" id="ARBA00012098"/>
    </source>
</evidence>
<dbReference type="PANTHER" id="PTHR21047:SF2">
    <property type="entry name" value="THYMIDINE DIPHOSPHO-4-KETO-RHAMNOSE 3,5-EPIMERASE"/>
    <property type="match status" value="1"/>
</dbReference>
<feature type="active site" description="Proton donor" evidence="5">
    <location>
        <position position="133"/>
    </location>
</feature>
<dbReference type="InterPro" id="IPR014710">
    <property type="entry name" value="RmlC-like_jellyroll"/>
</dbReference>
<dbReference type="GO" id="GO:0000271">
    <property type="term" value="P:polysaccharide biosynthetic process"/>
    <property type="evidence" value="ECO:0007669"/>
    <property type="project" value="TreeGrafter"/>
</dbReference>
<evidence type="ECO:0000256" key="7">
    <source>
        <dbReference type="RuleBase" id="RU364069"/>
    </source>
</evidence>
<comment type="caution">
    <text evidence="8">The sequence shown here is derived from an EMBL/GenBank/DDBJ whole genome shotgun (WGS) entry which is preliminary data.</text>
</comment>
<evidence type="ECO:0000256" key="6">
    <source>
        <dbReference type="PIRSR" id="PIRSR600888-3"/>
    </source>
</evidence>
<dbReference type="EMBL" id="MAAO01000004">
    <property type="protein sequence ID" value="OUR98794.1"/>
    <property type="molecule type" value="Genomic_DNA"/>
</dbReference>
<dbReference type="InterPro" id="IPR011051">
    <property type="entry name" value="RmlC_Cupin_sf"/>
</dbReference>
<accession>A0A1Y5FF17</accession>
<comment type="similarity">
    <text evidence="7">Belongs to the dTDP-4-dehydrorhamnose 3,5-epimerase family.</text>
</comment>
<dbReference type="GO" id="GO:0008830">
    <property type="term" value="F:dTDP-4-dehydrorhamnose 3,5-epimerase activity"/>
    <property type="evidence" value="ECO:0007669"/>
    <property type="project" value="UniProtKB-UniRule"/>
</dbReference>